<evidence type="ECO:0000259" key="7">
    <source>
        <dbReference type="PROSITE" id="PS51072"/>
    </source>
</evidence>
<name>G8ZLY5_TORDE</name>
<dbReference type="InParanoid" id="G8ZLY5"/>
<dbReference type="HOGENOM" id="CLU_026449_0_0_1"/>
<evidence type="ECO:0000256" key="4">
    <source>
        <dbReference type="ARBA" id="ARBA00023136"/>
    </source>
</evidence>
<evidence type="ECO:0000256" key="2">
    <source>
        <dbReference type="ARBA" id="ARBA00022448"/>
    </source>
</evidence>
<dbReference type="SUPFAM" id="SSF49447">
    <property type="entry name" value="Second domain of Mu2 adaptin subunit (ap50) of ap2 adaptor"/>
    <property type="match status" value="1"/>
</dbReference>
<dbReference type="PANTHER" id="PTHR10529">
    <property type="entry name" value="AP COMPLEX SUBUNIT MU"/>
    <property type="match status" value="1"/>
</dbReference>
<organism evidence="8 9">
    <name type="scientific">Torulaspora delbrueckii</name>
    <name type="common">Yeast</name>
    <name type="synonym">Candida colliculosa</name>
    <dbReference type="NCBI Taxonomy" id="4950"/>
    <lineage>
        <taxon>Eukaryota</taxon>
        <taxon>Fungi</taxon>
        <taxon>Dikarya</taxon>
        <taxon>Ascomycota</taxon>
        <taxon>Saccharomycotina</taxon>
        <taxon>Saccharomycetes</taxon>
        <taxon>Saccharomycetales</taxon>
        <taxon>Saccharomycetaceae</taxon>
        <taxon>Torulaspora</taxon>
    </lineage>
</organism>
<keyword evidence="9" id="KW-1185">Reference proteome</keyword>
<dbReference type="Pfam" id="PF00928">
    <property type="entry name" value="Adap_comp_sub"/>
    <property type="match status" value="1"/>
</dbReference>
<dbReference type="GO" id="GO:0030131">
    <property type="term" value="C:clathrin adaptor complex"/>
    <property type="evidence" value="ECO:0007669"/>
    <property type="project" value="UniProtKB-UniRule"/>
</dbReference>
<dbReference type="InterPro" id="IPR036168">
    <property type="entry name" value="AP2_Mu_C_sf"/>
</dbReference>
<dbReference type="AlphaFoldDB" id="G8ZLY5"/>
<dbReference type="GeneID" id="11503082"/>
<dbReference type="OrthoDB" id="870at2759"/>
<dbReference type="CDD" id="cd09252">
    <property type="entry name" value="AP-3_Mu3_Cterm"/>
    <property type="match status" value="1"/>
</dbReference>
<comment type="similarity">
    <text evidence="6">Belongs to the adaptor complexes medium subunit family.</text>
</comment>
<dbReference type="GO" id="GO:0006896">
    <property type="term" value="P:Golgi to vacuole transport"/>
    <property type="evidence" value="ECO:0007669"/>
    <property type="project" value="EnsemblFungi"/>
</dbReference>
<dbReference type="InterPro" id="IPR018240">
    <property type="entry name" value="Clathrin_mu_CS"/>
</dbReference>
<feature type="domain" description="MHD" evidence="7">
    <location>
        <begin position="222"/>
        <end position="495"/>
    </location>
</feature>
<evidence type="ECO:0000313" key="8">
    <source>
        <dbReference type="EMBL" id="CCE89629.1"/>
    </source>
</evidence>
<dbReference type="InterPro" id="IPR001392">
    <property type="entry name" value="Clathrin_mu"/>
</dbReference>
<dbReference type="STRING" id="1076872.G8ZLY5"/>
<dbReference type="Proteomes" id="UP000005627">
    <property type="component" value="Chromosome 1"/>
</dbReference>
<keyword evidence="2 6" id="KW-0813">Transport</keyword>
<evidence type="ECO:0000313" key="9">
    <source>
        <dbReference type="Proteomes" id="UP000005627"/>
    </source>
</evidence>
<dbReference type="eggNOG" id="KOG2740">
    <property type="taxonomic scope" value="Eukaryota"/>
</dbReference>
<dbReference type="EMBL" id="HE616742">
    <property type="protein sequence ID" value="CCE89629.1"/>
    <property type="molecule type" value="Genomic_DNA"/>
</dbReference>
<dbReference type="GO" id="GO:0006623">
    <property type="term" value="P:protein targeting to vacuole"/>
    <property type="evidence" value="ECO:0007669"/>
    <property type="project" value="EnsemblFungi"/>
</dbReference>
<dbReference type="Gene3D" id="2.60.40.1170">
    <property type="entry name" value="Mu homology domain, subdomain B"/>
    <property type="match status" value="2"/>
</dbReference>
<reference evidence="8 9" key="1">
    <citation type="journal article" date="2011" name="Proc. Natl. Acad. Sci. U.S.A.">
        <title>Evolutionary erosion of yeast sex chromosomes by mating-type switching accidents.</title>
        <authorList>
            <person name="Gordon J.L."/>
            <person name="Armisen D."/>
            <person name="Proux-Wera E."/>
            <person name="Oheigeartaigh S.S."/>
            <person name="Byrne K.P."/>
            <person name="Wolfe K.H."/>
        </authorList>
    </citation>
    <scope>NUCLEOTIDE SEQUENCE [LARGE SCALE GENOMIC DNA]</scope>
    <source>
        <strain evidence="9">ATCC 10662 / CBS 1146 / NBRC 0425 / NCYC 2629 / NRRL Y-866</strain>
    </source>
</reference>
<dbReference type="PROSITE" id="PS51072">
    <property type="entry name" value="MHD"/>
    <property type="match status" value="1"/>
</dbReference>
<evidence type="ECO:0000256" key="1">
    <source>
        <dbReference type="ARBA" id="ARBA00004156"/>
    </source>
</evidence>
<keyword evidence="4" id="KW-0472">Membrane</keyword>
<dbReference type="GO" id="GO:0030123">
    <property type="term" value="C:AP-3 adaptor complex"/>
    <property type="evidence" value="ECO:0007669"/>
    <property type="project" value="EnsemblFungi"/>
</dbReference>
<dbReference type="PIRSF" id="PIRSF005992">
    <property type="entry name" value="Clathrin_mu"/>
    <property type="match status" value="1"/>
</dbReference>
<dbReference type="PROSITE" id="PS00990">
    <property type="entry name" value="CLAT_ADAPTOR_M_1"/>
    <property type="match status" value="1"/>
</dbReference>
<proteinExistence type="inferred from homology"/>
<gene>
    <name evidence="8" type="primary">TDEL0A02970</name>
    <name evidence="8" type="ORF">TDEL_0A02970</name>
</gene>
<dbReference type="PROSITE" id="PS00991">
    <property type="entry name" value="CLAT_ADAPTOR_M_2"/>
    <property type="match status" value="1"/>
</dbReference>
<comment type="subcellular location">
    <subcellularLocation>
        <location evidence="1">Cytoplasmic vesicle membrane</location>
    </subcellularLocation>
</comment>
<evidence type="ECO:0000256" key="3">
    <source>
        <dbReference type="ARBA" id="ARBA00022927"/>
    </source>
</evidence>
<sequence length="496" mass="55709">MFISFYITDSKYSLVFQYLLSSNSPPFAHLWSKVQDVCPELANDDVANRNWEAKDDMGNLKSVCGSVSKNLELYKYYSSKNKLYYFCLTSGSGSTSSISPFVFLESMDRSLLEYFDKDRLTVNKITNNYDRITMIFYVCVNGGGPAAGRLYGNRIKKVVPARSDLSKIINSTAHGLQVAVQRQGQQHNQTFVSDSLNRLENDTSSREDDVVPWRTAGLKYSNNELYVDLTESIHVVYQKAGKRSRRTSSKLEMICGTINGQASVKCYLSGNPTVDLQLDLAGNDLGVPAFHECVELDNHQNPSNCDLRFIPPDGRFNLMQYSIDLDTPRIQQTRRFNHTVGLVTIDFADQLGNKTDEFEITVNISNSREVANIEDLRIDVQLQSNTDEDSETDFKIKVLRNTHGRFDNSVVPGQGSWIFDKDTPTGTLPVLRGCVESTEPRLLRVQRVTASYSLSGQLASGIRVKAINIGQLTTKSNRPFKGVKYATKTGDFEIRS</sequence>
<dbReference type="InterPro" id="IPR028565">
    <property type="entry name" value="MHD"/>
</dbReference>
<protein>
    <recommendedName>
        <fullName evidence="7">MHD domain-containing protein</fullName>
    </recommendedName>
</protein>
<evidence type="ECO:0000256" key="5">
    <source>
        <dbReference type="ARBA" id="ARBA00023329"/>
    </source>
</evidence>
<evidence type="ECO:0000256" key="6">
    <source>
        <dbReference type="PIRNR" id="PIRNR005992"/>
    </source>
</evidence>
<dbReference type="GO" id="GO:0030659">
    <property type="term" value="C:cytoplasmic vesicle membrane"/>
    <property type="evidence" value="ECO:0007669"/>
    <property type="project" value="UniProtKB-SubCell"/>
</dbReference>
<dbReference type="FunCoup" id="G8ZLY5">
    <property type="interactions" value="163"/>
</dbReference>
<dbReference type="InterPro" id="IPR050431">
    <property type="entry name" value="Adaptor_comp_med_subunit"/>
</dbReference>
<dbReference type="RefSeq" id="XP_003678840.1">
    <property type="nucleotide sequence ID" value="XM_003678792.1"/>
</dbReference>
<dbReference type="KEGG" id="tdl:TDEL_0A02970"/>
<keyword evidence="3 6" id="KW-0653">Protein transport</keyword>
<keyword evidence="5" id="KW-0968">Cytoplasmic vesicle</keyword>
<accession>G8ZLY5</accession>